<dbReference type="Gene3D" id="1.20.5.190">
    <property type="match status" value="1"/>
</dbReference>
<evidence type="ECO:0000313" key="4">
    <source>
        <dbReference type="WBParaSite" id="ECPE_0001103101-mRNA-1"/>
    </source>
</evidence>
<gene>
    <name evidence="2" type="ORF">ECPE_LOCUS10996</name>
</gene>
<reference evidence="4" key="1">
    <citation type="submission" date="2016-06" db="UniProtKB">
        <authorList>
            <consortium name="WormBaseParasite"/>
        </authorList>
    </citation>
    <scope>IDENTIFICATION</scope>
</reference>
<proteinExistence type="predicted"/>
<evidence type="ECO:0000313" key="2">
    <source>
        <dbReference type="EMBL" id="VDP87928.1"/>
    </source>
</evidence>
<evidence type="ECO:0000313" key="3">
    <source>
        <dbReference type="Proteomes" id="UP000272942"/>
    </source>
</evidence>
<sequence>MVPRNSNSMLHETWRGFLGRREYRKVLSEAVIRLRIEMYHRCATKIQSAWRGYLTRKYKFNFYARNVYLQALKEVGQCIRERLAEYEADSQEKMEVQLETETKDRLWQWAKANHYRASTFSQPGIYNTRRNYIPDPREGLLRAAGKMLAQECIPSRVKWKEIKRIPPTSAVETPMADRKSFTNSESKLPEIKGPFRPRSAVRRWKQTPITLSLRVLSDYFSLEKARQAQSAEEWINRVHDEP</sequence>
<accession>A0A183AVL2</accession>
<dbReference type="EMBL" id="UZAN01050047">
    <property type="protein sequence ID" value="VDP87928.1"/>
    <property type="molecule type" value="Genomic_DNA"/>
</dbReference>
<feature type="region of interest" description="Disordered" evidence="1">
    <location>
        <begin position="170"/>
        <end position="192"/>
    </location>
</feature>
<reference evidence="2 3" key="2">
    <citation type="submission" date="2018-11" db="EMBL/GenBank/DDBJ databases">
        <authorList>
            <consortium name="Pathogen Informatics"/>
        </authorList>
    </citation>
    <scope>NUCLEOTIDE SEQUENCE [LARGE SCALE GENOMIC DNA]</scope>
    <source>
        <strain evidence="2 3">Egypt</strain>
    </source>
</reference>
<dbReference type="Proteomes" id="UP000272942">
    <property type="component" value="Unassembled WGS sequence"/>
</dbReference>
<dbReference type="PROSITE" id="PS50096">
    <property type="entry name" value="IQ"/>
    <property type="match status" value="2"/>
</dbReference>
<evidence type="ECO:0000256" key="1">
    <source>
        <dbReference type="SAM" id="MobiDB-lite"/>
    </source>
</evidence>
<dbReference type="AlphaFoldDB" id="A0A183AVL2"/>
<name>A0A183AVL2_9TREM</name>
<dbReference type="Pfam" id="PF00612">
    <property type="entry name" value="IQ"/>
    <property type="match status" value="1"/>
</dbReference>
<keyword evidence="3" id="KW-1185">Reference proteome</keyword>
<protein>
    <submittedName>
        <fullName evidence="4">Spermatogenesis associated 17</fullName>
    </submittedName>
</protein>
<organism evidence="4">
    <name type="scientific">Echinostoma caproni</name>
    <dbReference type="NCBI Taxonomy" id="27848"/>
    <lineage>
        <taxon>Eukaryota</taxon>
        <taxon>Metazoa</taxon>
        <taxon>Spiralia</taxon>
        <taxon>Lophotrochozoa</taxon>
        <taxon>Platyhelminthes</taxon>
        <taxon>Trematoda</taxon>
        <taxon>Digenea</taxon>
        <taxon>Plagiorchiida</taxon>
        <taxon>Echinostomata</taxon>
        <taxon>Echinostomatoidea</taxon>
        <taxon>Echinostomatidae</taxon>
        <taxon>Echinostoma</taxon>
    </lineage>
</organism>
<dbReference type="WBParaSite" id="ECPE_0001103101-mRNA-1">
    <property type="protein sequence ID" value="ECPE_0001103101-mRNA-1"/>
    <property type="gene ID" value="ECPE_0001103101"/>
</dbReference>
<dbReference type="InterPro" id="IPR000048">
    <property type="entry name" value="IQ_motif_EF-hand-BS"/>
</dbReference>
<dbReference type="OrthoDB" id="190375at2759"/>